<keyword evidence="5" id="KW-1185">Reference proteome</keyword>
<name>A0ABM0M141_SACKO</name>
<dbReference type="Proteomes" id="UP000694865">
    <property type="component" value="Unplaced"/>
</dbReference>
<evidence type="ECO:0000256" key="3">
    <source>
        <dbReference type="SAM" id="SignalP"/>
    </source>
</evidence>
<evidence type="ECO:0000313" key="5">
    <source>
        <dbReference type="Proteomes" id="UP000694865"/>
    </source>
</evidence>
<dbReference type="InterPro" id="IPR050780">
    <property type="entry name" value="Mucin_vWF_Thrombospondin_sf"/>
</dbReference>
<evidence type="ECO:0000256" key="1">
    <source>
        <dbReference type="ARBA" id="ARBA00023157"/>
    </source>
</evidence>
<dbReference type="InterPro" id="IPR001846">
    <property type="entry name" value="VWF_type-D"/>
</dbReference>
<evidence type="ECO:0000313" key="6">
    <source>
        <dbReference type="RefSeq" id="XP_006813732.1"/>
    </source>
</evidence>
<evidence type="ECO:0000256" key="2">
    <source>
        <dbReference type="ARBA" id="ARBA00023180"/>
    </source>
</evidence>
<keyword evidence="1" id="KW-1015">Disulfide bond</keyword>
<feature type="signal peptide" evidence="3">
    <location>
        <begin position="1"/>
        <end position="20"/>
    </location>
</feature>
<keyword evidence="3" id="KW-0732">Signal</keyword>
<dbReference type="Pfam" id="PF00094">
    <property type="entry name" value="VWD"/>
    <property type="match status" value="1"/>
</dbReference>
<dbReference type="PANTHER" id="PTHR11339">
    <property type="entry name" value="EXTRACELLULAR MATRIX GLYCOPROTEIN RELATED"/>
    <property type="match status" value="1"/>
</dbReference>
<proteinExistence type="predicted"/>
<dbReference type="PROSITE" id="PS51233">
    <property type="entry name" value="VWFD"/>
    <property type="match status" value="1"/>
</dbReference>
<dbReference type="RefSeq" id="XP_006813732.1">
    <property type="nucleotide sequence ID" value="XM_006813669.1"/>
</dbReference>
<reference evidence="6" key="1">
    <citation type="submission" date="2025-08" db="UniProtKB">
        <authorList>
            <consortium name="RefSeq"/>
        </authorList>
    </citation>
    <scope>IDENTIFICATION</scope>
    <source>
        <tissue evidence="6">Testes</tissue>
    </source>
</reference>
<dbReference type="SMART" id="SM00216">
    <property type="entry name" value="VWD"/>
    <property type="match status" value="1"/>
</dbReference>
<keyword evidence="2" id="KW-0325">Glycoprotein</keyword>
<accession>A0ABM0M141</accession>
<sequence length="346" mass="38540">MSFVVLRCLLVASILTLATCNEDGRSKWVFPKQTRTEQACPSTSYSALVAAEPDTSVNVMCRSWCKSDETEICDYHKSVLPCGTSYDKLGCKCCASDNDLKTKVDYGFNVCSWFCHSDCQKAGGVCRMFKCKDNERIGKQATCHLPWLCKCCKPDPTTAPYMGPTKVSPSAQADPQFRTFDGFHFMYNGNSDCEYVFFQECVPRPSFTVLLRVHHLKEVMKMVVTEVSIVFNGDRVTLIEDRFYINGKIHNLLTPLIFGNLTVTRDNAGYVRAKLDSTFTLTWNGKGRVAPVLNQDLFGKVCGLMGNADGDPSNDMQIPMPDGTLKLVTESDEFGDKWIVPGSCSI</sequence>
<dbReference type="PANTHER" id="PTHR11339:SF373">
    <property type="entry name" value="VWFD DOMAIN-CONTAINING PROTEIN"/>
    <property type="match status" value="1"/>
</dbReference>
<organism evidence="5 6">
    <name type="scientific">Saccoglossus kowalevskii</name>
    <name type="common">Acorn worm</name>
    <dbReference type="NCBI Taxonomy" id="10224"/>
    <lineage>
        <taxon>Eukaryota</taxon>
        <taxon>Metazoa</taxon>
        <taxon>Hemichordata</taxon>
        <taxon>Enteropneusta</taxon>
        <taxon>Harrimaniidae</taxon>
        <taxon>Saccoglossus</taxon>
    </lineage>
</organism>
<dbReference type="GeneID" id="102807899"/>
<feature type="domain" description="VWFD" evidence="4">
    <location>
        <begin position="167"/>
        <end position="345"/>
    </location>
</feature>
<protein>
    <submittedName>
        <fullName evidence="6">IgGFc-binding protein-like</fullName>
    </submittedName>
</protein>
<evidence type="ECO:0000259" key="4">
    <source>
        <dbReference type="PROSITE" id="PS51233"/>
    </source>
</evidence>
<feature type="chain" id="PRO_5045860815" evidence="3">
    <location>
        <begin position="21"/>
        <end position="346"/>
    </location>
</feature>
<gene>
    <name evidence="6" type="primary">LOC102807899</name>
</gene>